<dbReference type="PANTHER" id="PTHR43344">
    <property type="entry name" value="PHOSPHOSERINE PHOSPHATASE"/>
    <property type="match status" value="1"/>
</dbReference>
<evidence type="ECO:0000256" key="4">
    <source>
        <dbReference type="ARBA" id="ARBA00022605"/>
    </source>
</evidence>
<keyword evidence="6" id="KW-0378">Hydrolase</keyword>
<evidence type="ECO:0000256" key="7">
    <source>
        <dbReference type="ARBA" id="ARBA00022842"/>
    </source>
</evidence>
<comment type="cofactor">
    <cofactor evidence="1">
        <name>Mg(2+)</name>
        <dbReference type="ChEBI" id="CHEBI:18420"/>
    </cofactor>
</comment>
<dbReference type="SUPFAM" id="SSF56784">
    <property type="entry name" value="HAD-like"/>
    <property type="match status" value="1"/>
</dbReference>
<protein>
    <recommendedName>
        <fullName evidence="3">phosphoserine phosphatase</fullName>
        <ecNumber evidence="3">3.1.3.3</ecNumber>
    </recommendedName>
</protein>
<evidence type="ECO:0000256" key="5">
    <source>
        <dbReference type="ARBA" id="ARBA00022723"/>
    </source>
</evidence>
<dbReference type="Pfam" id="PF12710">
    <property type="entry name" value="HAD"/>
    <property type="match status" value="1"/>
</dbReference>
<dbReference type="InterPro" id="IPR023214">
    <property type="entry name" value="HAD_sf"/>
</dbReference>
<reference evidence="9" key="1">
    <citation type="journal article" date="2022" name="Proc. Natl. Acad. Sci. U.S.A.">
        <title>Life cycle and functional genomics of the unicellular red alga Galdieria for elucidating algal and plant evolution and industrial use.</title>
        <authorList>
            <person name="Hirooka S."/>
            <person name="Itabashi T."/>
            <person name="Ichinose T.M."/>
            <person name="Onuma R."/>
            <person name="Fujiwara T."/>
            <person name="Yamashita S."/>
            <person name="Jong L.W."/>
            <person name="Tomita R."/>
            <person name="Iwane A.H."/>
            <person name="Miyagishima S.Y."/>
        </authorList>
    </citation>
    <scope>NUCLEOTIDE SEQUENCE</scope>
    <source>
        <strain evidence="9">NBRC 102759</strain>
    </source>
</reference>
<organism evidence="9 10">
    <name type="scientific">Galdieria partita</name>
    <dbReference type="NCBI Taxonomy" id="83374"/>
    <lineage>
        <taxon>Eukaryota</taxon>
        <taxon>Rhodophyta</taxon>
        <taxon>Bangiophyceae</taxon>
        <taxon>Galdieriales</taxon>
        <taxon>Galdieriaceae</taxon>
        <taxon>Galdieria</taxon>
    </lineage>
</organism>
<comment type="caution">
    <text evidence="9">The sequence shown here is derived from an EMBL/GenBank/DDBJ whole genome shotgun (WGS) entry which is preliminary data.</text>
</comment>
<keyword evidence="10" id="KW-1185">Reference proteome</keyword>
<dbReference type="NCBIfam" id="TIGR01488">
    <property type="entry name" value="HAD-SF-IB"/>
    <property type="match status" value="1"/>
</dbReference>
<dbReference type="InterPro" id="IPR050582">
    <property type="entry name" value="HAD-like_SerB"/>
</dbReference>
<evidence type="ECO:0000256" key="2">
    <source>
        <dbReference type="ARBA" id="ARBA00005135"/>
    </source>
</evidence>
<keyword evidence="7" id="KW-0460">Magnesium</keyword>
<keyword evidence="8" id="KW-0718">Serine biosynthesis</keyword>
<dbReference type="OrthoDB" id="27226at2759"/>
<dbReference type="Proteomes" id="UP001061958">
    <property type="component" value="Unassembled WGS sequence"/>
</dbReference>
<keyword evidence="5" id="KW-0479">Metal-binding</keyword>
<dbReference type="Gene3D" id="3.40.50.1000">
    <property type="entry name" value="HAD superfamily/HAD-like"/>
    <property type="match status" value="1"/>
</dbReference>
<dbReference type="GO" id="GO:0036424">
    <property type="term" value="F:L-phosphoserine phosphatase activity"/>
    <property type="evidence" value="ECO:0007669"/>
    <property type="project" value="TreeGrafter"/>
</dbReference>
<dbReference type="PANTHER" id="PTHR43344:SF2">
    <property type="entry name" value="PHOSPHOSERINE PHOSPHATASE"/>
    <property type="match status" value="1"/>
</dbReference>
<evidence type="ECO:0000313" key="9">
    <source>
        <dbReference type="EMBL" id="GJQ11418.1"/>
    </source>
</evidence>
<dbReference type="GO" id="GO:0006564">
    <property type="term" value="P:L-serine biosynthetic process"/>
    <property type="evidence" value="ECO:0007669"/>
    <property type="project" value="UniProtKB-KW"/>
</dbReference>
<accession>A0A9C7PV35</accession>
<dbReference type="GO" id="GO:0005737">
    <property type="term" value="C:cytoplasm"/>
    <property type="evidence" value="ECO:0007669"/>
    <property type="project" value="TreeGrafter"/>
</dbReference>
<dbReference type="EMBL" id="BQMJ01000024">
    <property type="protein sequence ID" value="GJQ11418.1"/>
    <property type="molecule type" value="Genomic_DNA"/>
</dbReference>
<evidence type="ECO:0000256" key="6">
    <source>
        <dbReference type="ARBA" id="ARBA00022801"/>
    </source>
</evidence>
<reference evidence="9" key="2">
    <citation type="submission" date="2022-01" db="EMBL/GenBank/DDBJ databases">
        <authorList>
            <person name="Hirooka S."/>
            <person name="Miyagishima S.Y."/>
        </authorList>
    </citation>
    <scope>NUCLEOTIDE SEQUENCE</scope>
    <source>
        <strain evidence="9">NBRC 102759</strain>
    </source>
</reference>
<gene>
    <name evidence="9" type="ORF">GpartN1_g3209.t1</name>
</gene>
<dbReference type="EC" id="3.1.3.3" evidence="3"/>
<evidence type="ECO:0000313" key="10">
    <source>
        <dbReference type="Proteomes" id="UP001061958"/>
    </source>
</evidence>
<evidence type="ECO:0000256" key="1">
    <source>
        <dbReference type="ARBA" id="ARBA00001946"/>
    </source>
</evidence>
<sequence>MKDQNVASSLLVITLSGSRENNWLVDFLWVVHKYELCLNDIEQFVAGEICTTTIVTEFSEDKSSLIVKDILLFGHENNVEVDFEVVKAKQTENVSSNSNDSYAITFSKGDRVPVGFFAELTGVLATHKVNLDFAERLSESSDPLACYELVAKLNTQKSIDTVEPNSSDSFDSLSSIRSQILTLGKKYSVDTAIQRSDLLHRTKRLVAFDLSWTLISNDALNIVIEAAVALSEQSVATSLHARLSELQRLHKDGTLLGDEYYLKRAQLLRGFSASIIMQKIDDLLCFTEGALSLCRALSKLGYKTAILSSGPHFLVEHVKRKLGMDFAYGNIFETDDMGCLTGEISHPIVNANRKADLLQMLTMQERIGLDQVIAVGDGPVSSEMLSLAGMAISVDQPDATDMEVGAHLCGKSLMTVLYLLGIRGRDALEMSQESFHS</sequence>
<dbReference type="GO" id="GO:0000287">
    <property type="term" value="F:magnesium ion binding"/>
    <property type="evidence" value="ECO:0007669"/>
    <property type="project" value="TreeGrafter"/>
</dbReference>
<evidence type="ECO:0000256" key="8">
    <source>
        <dbReference type="ARBA" id="ARBA00023299"/>
    </source>
</evidence>
<dbReference type="AlphaFoldDB" id="A0A9C7PV35"/>
<proteinExistence type="predicted"/>
<comment type="pathway">
    <text evidence="2">Amino-acid biosynthesis; L-serine biosynthesis; L-serine from 3-phospho-D-glycerate: step 3/3.</text>
</comment>
<keyword evidence="4" id="KW-0028">Amino-acid biosynthesis</keyword>
<evidence type="ECO:0000256" key="3">
    <source>
        <dbReference type="ARBA" id="ARBA00012640"/>
    </source>
</evidence>
<name>A0A9C7PV35_9RHOD</name>
<dbReference type="InterPro" id="IPR036412">
    <property type="entry name" value="HAD-like_sf"/>
</dbReference>